<dbReference type="EMBL" id="JXTC01000084">
    <property type="protein sequence ID" value="PON90388.1"/>
    <property type="molecule type" value="Genomic_DNA"/>
</dbReference>
<comment type="caution">
    <text evidence="1">The sequence shown here is derived from an EMBL/GenBank/DDBJ whole genome shotgun (WGS) entry which is preliminary data.</text>
</comment>
<sequence>MPLSCAGNTRSRKWTPPPSAILKLNVDAPVATGSPHIGVRLVVHDDSSMIVATHYKKII</sequence>
<name>A0A2P5EXX3_TREOI</name>
<organism evidence="1 2">
    <name type="scientific">Trema orientale</name>
    <name type="common">Charcoal tree</name>
    <name type="synonym">Celtis orientalis</name>
    <dbReference type="NCBI Taxonomy" id="63057"/>
    <lineage>
        <taxon>Eukaryota</taxon>
        <taxon>Viridiplantae</taxon>
        <taxon>Streptophyta</taxon>
        <taxon>Embryophyta</taxon>
        <taxon>Tracheophyta</taxon>
        <taxon>Spermatophyta</taxon>
        <taxon>Magnoliopsida</taxon>
        <taxon>eudicotyledons</taxon>
        <taxon>Gunneridae</taxon>
        <taxon>Pentapetalae</taxon>
        <taxon>rosids</taxon>
        <taxon>fabids</taxon>
        <taxon>Rosales</taxon>
        <taxon>Cannabaceae</taxon>
        <taxon>Trema</taxon>
    </lineage>
</organism>
<proteinExistence type="predicted"/>
<dbReference type="Proteomes" id="UP000237000">
    <property type="component" value="Unassembled WGS sequence"/>
</dbReference>
<protein>
    <submittedName>
        <fullName evidence="1">Uncharacterized protein</fullName>
    </submittedName>
</protein>
<accession>A0A2P5EXX3</accession>
<dbReference type="InParanoid" id="A0A2P5EXX3"/>
<reference evidence="2" key="1">
    <citation type="submission" date="2016-06" db="EMBL/GenBank/DDBJ databases">
        <title>Parallel loss of symbiosis genes in relatives of nitrogen-fixing non-legume Parasponia.</title>
        <authorList>
            <person name="Van Velzen R."/>
            <person name="Holmer R."/>
            <person name="Bu F."/>
            <person name="Rutten L."/>
            <person name="Van Zeijl A."/>
            <person name="Liu W."/>
            <person name="Santuari L."/>
            <person name="Cao Q."/>
            <person name="Sharma T."/>
            <person name="Shen D."/>
            <person name="Roswanjaya Y."/>
            <person name="Wardhani T."/>
            <person name="Kalhor M.S."/>
            <person name="Jansen J."/>
            <person name="Van den Hoogen J."/>
            <person name="Gungor B."/>
            <person name="Hartog M."/>
            <person name="Hontelez J."/>
            <person name="Verver J."/>
            <person name="Yang W.-C."/>
            <person name="Schijlen E."/>
            <person name="Repin R."/>
            <person name="Schilthuizen M."/>
            <person name="Schranz E."/>
            <person name="Heidstra R."/>
            <person name="Miyata K."/>
            <person name="Fedorova E."/>
            <person name="Kohlen W."/>
            <person name="Bisseling T."/>
            <person name="Smit S."/>
            <person name="Geurts R."/>
        </authorList>
    </citation>
    <scope>NUCLEOTIDE SEQUENCE [LARGE SCALE GENOMIC DNA]</scope>
    <source>
        <strain evidence="2">cv. RG33-2</strain>
    </source>
</reference>
<dbReference type="AlphaFoldDB" id="A0A2P5EXX3"/>
<gene>
    <name evidence="1" type="ORF">TorRG33x02_138570</name>
</gene>
<evidence type="ECO:0000313" key="2">
    <source>
        <dbReference type="Proteomes" id="UP000237000"/>
    </source>
</evidence>
<evidence type="ECO:0000313" key="1">
    <source>
        <dbReference type="EMBL" id="PON90388.1"/>
    </source>
</evidence>
<keyword evidence="2" id="KW-1185">Reference proteome</keyword>